<evidence type="ECO:0000313" key="4">
    <source>
        <dbReference type="EMBL" id="PWJ50630.1"/>
    </source>
</evidence>
<dbReference type="GO" id="GO:0005886">
    <property type="term" value="C:plasma membrane"/>
    <property type="evidence" value="ECO:0007669"/>
    <property type="project" value="TreeGrafter"/>
</dbReference>
<dbReference type="PANTHER" id="PTHR45138">
    <property type="entry name" value="REGULATORY COMPONENTS OF SENSORY TRANSDUCTION SYSTEM"/>
    <property type="match status" value="1"/>
</dbReference>
<dbReference type="InterPro" id="IPR000160">
    <property type="entry name" value="GGDEF_dom"/>
</dbReference>
<keyword evidence="2" id="KW-0812">Transmembrane</keyword>
<dbReference type="InterPro" id="IPR050469">
    <property type="entry name" value="Diguanylate_Cyclase"/>
</dbReference>
<dbReference type="AlphaFoldDB" id="A0A316A0L7"/>
<dbReference type="PROSITE" id="PS50887">
    <property type="entry name" value="GGDEF"/>
    <property type="match status" value="1"/>
</dbReference>
<evidence type="ECO:0000259" key="3">
    <source>
        <dbReference type="PROSITE" id="PS50887"/>
    </source>
</evidence>
<dbReference type="FunFam" id="3.30.70.270:FF:000001">
    <property type="entry name" value="Diguanylate cyclase domain protein"/>
    <property type="match status" value="1"/>
</dbReference>
<keyword evidence="2" id="KW-1133">Transmembrane helix</keyword>
<sequence>MESRAHPGAGSATSAGRTVVSRWTGVLVDPAQEQRFRATGQPILRRDVQVVSAAVLLYNVWSVADQVHRAGGVGAALHGMITNAVLLVAAVAAITIARTTRTYRAAVWVLVAGVVLYTGATVAAVLAHTLPPLNAVLIAVMTVAVLYLHAQLPLVVTASLTLFWTVASTGAVAVVISQGPPGGQVSWGVLFQGIVLMVLINAIGLVSTHRSAVRERLLFAEQELVRHLSGTDPLTELANRRRWEQELGGEWERCAREGRPLSLLLVDVDDFKAVNDRFGHPGGDAVLRELAGLLGALARRPGDLVARLGGDEFALVLPGTDADGAADVANDLVEQARRLRREAAPTDPVSALTLSVGAGTARPTPRESWTAAFHHVDALLYRAKAEGRDRAVAGDVDVDPLPAPSTTTATPEHPLISP</sequence>
<keyword evidence="2" id="KW-0472">Membrane</keyword>
<dbReference type="InterPro" id="IPR029787">
    <property type="entry name" value="Nucleotide_cyclase"/>
</dbReference>
<name>A0A316A0L7_9ACTN</name>
<dbReference type="InterPro" id="IPR043128">
    <property type="entry name" value="Rev_trsase/Diguanyl_cyclase"/>
</dbReference>
<protein>
    <submittedName>
        <fullName evidence="4">Diguanylate cyclase (GGDEF)-like protein</fullName>
    </submittedName>
</protein>
<evidence type="ECO:0000256" key="1">
    <source>
        <dbReference type="SAM" id="MobiDB-lite"/>
    </source>
</evidence>
<dbReference type="GO" id="GO:0052621">
    <property type="term" value="F:diguanylate cyclase activity"/>
    <property type="evidence" value="ECO:0007669"/>
    <property type="project" value="TreeGrafter"/>
</dbReference>
<accession>A0A316A0L7</accession>
<organism evidence="4 5">
    <name type="scientific">Quadrisphaera granulorum</name>
    <dbReference type="NCBI Taxonomy" id="317664"/>
    <lineage>
        <taxon>Bacteria</taxon>
        <taxon>Bacillati</taxon>
        <taxon>Actinomycetota</taxon>
        <taxon>Actinomycetes</taxon>
        <taxon>Kineosporiales</taxon>
        <taxon>Kineosporiaceae</taxon>
        <taxon>Quadrisphaera</taxon>
    </lineage>
</organism>
<proteinExistence type="predicted"/>
<dbReference type="EMBL" id="QGDQ01000022">
    <property type="protein sequence ID" value="PWJ50630.1"/>
    <property type="molecule type" value="Genomic_DNA"/>
</dbReference>
<feature type="domain" description="GGDEF" evidence="3">
    <location>
        <begin position="259"/>
        <end position="396"/>
    </location>
</feature>
<evidence type="ECO:0000256" key="2">
    <source>
        <dbReference type="SAM" id="Phobius"/>
    </source>
</evidence>
<dbReference type="Pfam" id="PF00990">
    <property type="entry name" value="GGDEF"/>
    <property type="match status" value="1"/>
</dbReference>
<evidence type="ECO:0000313" key="5">
    <source>
        <dbReference type="Proteomes" id="UP000245469"/>
    </source>
</evidence>
<dbReference type="CDD" id="cd01949">
    <property type="entry name" value="GGDEF"/>
    <property type="match status" value="1"/>
</dbReference>
<reference evidence="4 5" key="1">
    <citation type="submission" date="2018-03" db="EMBL/GenBank/DDBJ databases">
        <title>Genomic Encyclopedia of Archaeal and Bacterial Type Strains, Phase II (KMG-II): from individual species to whole genera.</title>
        <authorList>
            <person name="Goeker M."/>
        </authorList>
    </citation>
    <scope>NUCLEOTIDE SEQUENCE [LARGE SCALE GENOMIC DNA]</scope>
    <source>
        <strain evidence="4 5">DSM 44889</strain>
    </source>
</reference>
<feature type="region of interest" description="Disordered" evidence="1">
    <location>
        <begin position="393"/>
        <end position="418"/>
    </location>
</feature>
<dbReference type="SMART" id="SM00267">
    <property type="entry name" value="GGDEF"/>
    <property type="match status" value="1"/>
</dbReference>
<dbReference type="OrthoDB" id="23692at2"/>
<dbReference type="GO" id="GO:1902201">
    <property type="term" value="P:negative regulation of bacterial-type flagellum-dependent cell motility"/>
    <property type="evidence" value="ECO:0007669"/>
    <property type="project" value="TreeGrafter"/>
</dbReference>
<feature type="transmembrane region" description="Helical" evidence="2">
    <location>
        <begin position="185"/>
        <end position="206"/>
    </location>
</feature>
<keyword evidence="5" id="KW-1185">Reference proteome</keyword>
<dbReference type="GO" id="GO:0043709">
    <property type="term" value="P:cell adhesion involved in single-species biofilm formation"/>
    <property type="evidence" value="ECO:0007669"/>
    <property type="project" value="TreeGrafter"/>
</dbReference>
<feature type="transmembrane region" description="Helical" evidence="2">
    <location>
        <begin position="106"/>
        <end position="127"/>
    </location>
</feature>
<feature type="transmembrane region" description="Helical" evidence="2">
    <location>
        <begin position="162"/>
        <end position="179"/>
    </location>
</feature>
<dbReference type="NCBIfam" id="TIGR00254">
    <property type="entry name" value="GGDEF"/>
    <property type="match status" value="1"/>
</dbReference>
<feature type="transmembrane region" description="Helical" evidence="2">
    <location>
        <begin position="133"/>
        <end position="150"/>
    </location>
</feature>
<dbReference type="RefSeq" id="WP_109775526.1">
    <property type="nucleotide sequence ID" value="NZ_QGDQ01000022.1"/>
</dbReference>
<gene>
    <name evidence="4" type="ORF">BXY45_1225</name>
</gene>
<dbReference type="Gene3D" id="3.30.70.270">
    <property type="match status" value="1"/>
</dbReference>
<dbReference type="SUPFAM" id="SSF55073">
    <property type="entry name" value="Nucleotide cyclase"/>
    <property type="match status" value="1"/>
</dbReference>
<feature type="transmembrane region" description="Helical" evidence="2">
    <location>
        <begin position="73"/>
        <end position="94"/>
    </location>
</feature>
<comment type="caution">
    <text evidence="4">The sequence shown here is derived from an EMBL/GenBank/DDBJ whole genome shotgun (WGS) entry which is preliminary data.</text>
</comment>
<dbReference type="PANTHER" id="PTHR45138:SF9">
    <property type="entry name" value="DIGUANYLATE CYCLASE DGCM-RELATED"/>
    <property type="match status" value="1"/>
</dbReference>
<dbReference type="Proteomes" id="UP000245469">
    <property type="component" value="Unassembled WGS sequence"/>
</dbReference>